<evidence type="ECO:0000313" key="1">
    <source>
        <dbReference type="EMBL" id="AEV55773.1"/>
    </source>
</evidence>
<dbReference type="GeneID" id="12354499"/>
<organism evidence="1">
    <name type="scientific">Phlegmariurus squarrosus</name>
    <name type="common">Rock tassel fern</name>
    <name type="synonym">Lycopodium squarrosum</name>
    <dbReference type="NCBI Taxonomy" id="73615"/>
    <lineage>
        <taxon>Eukaryota</taxon>
        <taxon>Viridiplantae</taxon>
        <taxon>Streptophyta</taxon>
        <taxon>Embryophyta</taxon>
        <taxon>Tracheophyta</taxon>
        <taxon>Lycopodiopsida</taxon>
        <taxon>Lycopodiales</taxon>
        <taxon>Lycopodiaceae</taxon>
        <taxon>Huperzioideae</taxon>
        <taxon>Phlegmariurus</taxon>
    </lineage>
</organism>
<accession>H9M866</accession>
<dbReference type="AlphaFoldDB" id="H9M866"/>
<reference evidence="1" key="1">
    <citation type="journal article" date="2012" name="PLoS ONE">
        <title>The Mitochondrial Genome of the Lycophyte Huperzia squarrosa: The Most Archaic Form in Vascular Plants.</title>
        <authorList>
            <person name="Liu Y."/>
            <person name="Wang B."/>
            <person name="Cui P."/>
            <person name="Li L."/>
            <person name="Xue J.Y."/>
            <person name="Yu J."/>
            <person name="Qiu Y.L."/>
        </authorList>
    </citation>
    <scope>NUCLEOTIDE SEQUENCE</scope>
</reference>
<dbReference type="EMBL" id="JQ002659">
    <property type="protein sequence ID" value="AEV55773.1"/>
    <property type="molecule type" value="Genomic_DNA"/>
</dbReference>
<name>H9M866_PHLSQ</name>
<keyword evidence="1" id="KW-0496">Mitochondrion</keyword>
<dbReference type="RefSeq" id="YP_006234326.1">
    <property type="nucleotide sequence ID" value="NC_017755.1"/>
</dbReference>
<geneLocation type="mitochondrion" evidence="1"/>
<protein>
    <submittedName>
        <fullName evidence="1">Uncharacterized protein</fullName>
    </submittedName>
</protein>
<gene>
    <name evidence="1" type="primary">ORF132</name>
    <name evidence="1" type="ORF">HusqMp86</name>
</gene>
<sequence length="132" mass="15224">MFLNRAHLRKLHSSILMKKTLNMPKIHEPEQTTDNSTLPSRMERITSINTSRLFNKKVIDVQKKQYELIPSLTQKAGSLLSHKVDSIHQLFCQESQSSEQDISTPYINAPFNKDTSSIFFEPDAFFSSMDFT</sequence>
<proteinExistence type="predicted"/>